<dbReference type="Proteomes" id="UP000032233">
    <property type="component" value="Unassembled WGS sequence"/>
</dbReference>
<dbReference type="EMBL" id="AZAC01000008">
    <property type="protein sequence ID" value="KIX14906.1"/>
    <property type="molecule type" value="Genomic_DNA"/>
</dbReference>
<dbReference type="PANTHER" id="PTHR33376:SF5">
    <property type="entry name" value="EXTRACYTOPLASMIC SOLUTE RECEPTOR PROTEIN"/>
    <property type="match status" value="1"/>
</dbReference>
<keyword evidence="1 4" id="KW-0732">Signal</keyword>
<dbReference type="Pfam" id="PF03480">
    <property type="entry name" value="DctP"/>
    <property type="match status" value="1"/>
</dbReference>
<protein>
    <recommendedName>
        <fullName evidence="7">C4-dicarboxylate ABC transporter substrate-binding protein</fullName>
    </recommendedName>
</protein>
<dbReference type="GO" id="GO:0046872">
    <property type="term" value="F:metal ion binding"/>
    <property type="evidence" value="ECO:0007669"/>
    <property type="project" value="UniProtKB-KW"/>
</dbReference>
<proteinExistence type="predicted"/>
<name>A0A0D2JGN8_9BACT</name>
<feature type="binding site" evidence="2">
    <location>
        <position position="176"/>
    </location>
    <ligand>
        <name>substrate</name>
    </ligand>
</feature>
<dbReference type="PIRSF" id="PIRSF039026">
    <property type="entry name" value="SiaP"/>
    <property type="match status" value="1"/>
</dbReference>
<evidence type="ECO:0000256" key="4">
    <source>
        <dbReference type="SAM" id="SignalP"/>
    </source>
</evidence>
<evidence type="ECO:0000313" key="5">
    <source>
        <dbReference type="EMBL" id="KIX14906.1"/>
    </source>
</evidence>
<organism evidence="5 6">
    <name type="scientific">Dethiosulfatarculus sandiegensis</name>
    <dbReference type="NCBI Taxonomy" id="1429043"/>
    <lineage>
        <taxon>Bacteria</taxon>
        <taxon>Pseudomonadati</taxon>
        <taxon>Thermodesulfobacteriota</taxon>
        <taxon>Desulfarculia</taxon>
        <taxon>Desulfarculales</taxon>
        <taxon>Desulfarculaceae</taxon>
        <taxon>Dethiosulfatarculus</taxon>
    </lineage>
</organism>
<evidence type="ECO:0008006" key="7">
    <source>
        <dbReference type="Google" id="ProtNLM"/>
    </source>
</evidence>
<dbReference type="InterPro" id="IPR018389">
    <property type="entry name" value="DctP_fam"/>
</dbReference>
<dbReference type="AlphaFoldDB" id="A0A0D2JGN8"/>
<keyword evidence="3" id="KW-0479">Metal-binding</keyword>
<dbReference type="InterPro" id="IPR038404">
    <property type="entry name" value="TRAP_DctP_sf"/>
</dbReference>
<keyword evidence="6" id="KW-1185">Reference proteome</keyword>
<dbReference type="OrthoDB" id="9769667at2"/>
<feature type="chain" id="PRO_5002256046" description="C4-dicarboxylate ABC transporter substrate-binding protein" evidence="4">
    <location>
        <begin position="29"/>
        <end position="350"/>
    </location>
</feature>
<dbReference type="NCBIfam" id="NF037995">
    <property type="entry name" value="TRAP_S1"/>
    <property type="match status" value="1"/>
</dbReference>
<feature type="signal peptide" evidence="4">
    <location>
        <begin position="1"/>
        <end position="28"/>
    </location>
</feature>
<evidence type="ECO:0000256" key="1">
    <source>
        <dbReference type="ARBA" id="ARBA00022729"/>
    </source>
</evidence>
<sequence length="350" mass="39222">MKFKSFKPLVVVLAAMIAITMLAGGALAADKIRWKGQSVFGISSPLGKYTIVLWKKYVEEMSGGRMEIVLHDVGEVVPGTKIFDAVRGGILDFGANTPAYQKGQYPAGDLFYTLPGGVLQFDDLILWLYAGGGKELEQEMYGDKVIVFPCGLTPPEEIWSKKPIKTLADFKGLKIRAAGLSMDLWEKLGASVVLLPGGEVLPSLQRGLIDATEMLEASYDYTLGLHEVCKYRFGPPVHMSNNIFQLLIKPKSWKALPDDLKIIVEKAAMVATFQGYADFWQDTIKFNKKIEKYGIITTKLSKEDQAKTRKLAFEILEEKSAQDPFFKKVWESQKKFIADFKPYYDLTKFD</sequence>
<dbReference type="Gene3D" id="3.40.190.170">
    <property type="entry name" value="Bacterial extracellular solute-binding protein, family 7"/>
    <property type="match status" value="1"/>
</dbReference>
<evidence type="ECO:0000313" key="6">
    <source>
        <dbReference type="Proteomes" id="UP000032233"/>
    </source>
</evidence>
<feature type="binding site" evidence="3">
    <location>
        <position position="213"/>
    </location>
    <ligand>
        <name>substrate</name>
    </ligand>
</feature>
<feature type="binding site" evidence="2">
    <location>
        <position position="156"/>
    </location>
    <ligand>
        <name>substrate</name>
    </ligand>
</feature>
<evidence type="ECO:0000256" key="3">
    <source>
        <dbReference type="PIRSR" id="PIRSR039026-2"/>
    </source>
</evidence>
<gene>
    <name evidence="5" type="ORF">X474_07090</name>
</gene>
<dbReference type="InterPro" id="IPR026289">
    <property type="entry name" value="SBP_TakP-like"/>
</dbReference>
<comment type="caution">
    <text evidence="5">The sequence shown here is derived from an EMBL/GenBank/DDBJ whole genome shotgun (WGS) entry which is preliminary data.</text>
</comment>
<accession>A0A0D2JGN8</accession>
<dbReference type="GO" id="GO:0031317">
    <property type="term" value="C:tripartite ATP-independent periplasmic transporter complex"/>
    <property type="evidence" value="ECO:0007669"/>
    <property type="project" value="InterPro"/>
</dbReference>
<dbReference type="RefSeq" id="WP_044347537.1">
    <property type="nucleotide sequence ID" value="NZ_AZAC01000008.1"/>
</dbReference>
<dbReference type="STRING" id="1429043.X474_07090"/>
<reference evidence="5 6" key="1">
    <citation type="submission" date="2013-11" db="EMBL/GenBank/DDBJ databases">
        <title>Metagenomic analysis of a methanogenic consortium involved in long chain n-alkane degradation.</title>
        <authorList>
            <person name="Davidova I.A."/>
            <person name="Callaghan A.V."/>
            <person name="Wawrik B."/>
            <person name="Pruitt S."/>
            <person name="Marks C."/>
            <person name="Duncan K.E."/>
            <person name="Suflita J.M."/>
        </authorList>
    </citation>
    <scope>NUCLEOTIDE SEQUENCE [LARGE SCALE GENOMIC DNA]</scope>
    <source>
        <strain evidence="5 6">SPR</strain>
    </source>
</reference>
<dbReference type="InParanoid" id="A0A0D2JGN8"/>
<evidence type="ECO:0000256" key="2">
    <source>
        <dbReference type="PIRSR" id="PIRSR039026-1"/>
    </source>
</evidence>
<dbReference type="GO" id="GO:0055085">
    <property type="term" value="P:transmembrane transport"/>
    <property type="evidence" value="ECO:0007669"/>
    <property type="project" value="InterPro"/>
</dbReference>
<dbReference type="PANTHER" id="PTHR33376">
    <property type="match status" value="1"/>
</dbReference>